<evidence type="ECO:0000313" key="2">
    <source>
        <dbReference type="EMBL" id="RPA94701.1"/>
    </source>
</evidence>
<dbReference type="EMBL" id="ML120434">
    <property type="protein sequence ID" value="RPA94701.1"/>
    <property type="molecule type" value="Genomic_DNA"/>
</dbReference>
<keyword evidence="3" id="KW-1185">Reference proteome</keyword>
<accession>A0A3N4JDE4</accession>
<evidence type="ECO:0000256" key="1">
    <source>
        <dbReference type="SAM" id="MobiDB-lite"/>
    </source>
</evidence>
<dbReference type="AlphaFoldDB" id="A0A3N4JDE4"/>
<organism evidence="2 3">
    <name type="scientific">Choiromyces venosus 120613-1</name>
    <dbReference type="NCBI Taxonomy" id="1336337"/>
    <lineage>
        <taxon>Eukaryota</taxon>
        <taxon>Fungi</taxon>
        <taxon>Dikarya</taxon>
        <taxon>Ascomycota</taxon>
        <taxon>Pezizomycotina</taxon>
        <taxon>Pezizomycetes</taxon>
        <taxon>Pezizales</taxon>
        <taxon>Tuberaceae</taxon>
        <taxon>Choiromyces</taxon>
    </lineage>
</organism>
<sequence>MPDTSVAQELYSGSVPQRRVTISEQVTEIREDPKNKKSPSNDLPRSDNAPSTSTTTTTTASIADQISSPNRDSSPTREEGGHSVLARLLEEDELHTPTSPRGGEYRDNP</sequence>
<dbReference type="Proteomes" id="UP000276215">
    <property type="component" value="Unassembled WGS sequence"/>
</dbReference>
<proteinExistence type="predicted"/>
<protein>
    <submittedName>
        <fullName evidence="2">Uncharacterized protein</fullName>
    </submittedName>
</protein>
<feature type="region of interest" description="Disordered" evidence="1">
    <location>
        <begin position="1"/>
        <end position="109"/>
    </location>
</feature>
<gene>
    <name evidence="2" type="ORF">L873DRAFT_1813957</name>
</gene>
<feature type="compositionally biased region" description="Polar residues" evidence="1">
    <location>
        <begin position="60"/>
        <end position="73"/>
    </location>
</feature>
<name>A0A3N4JDE4_9PEZI</name>
<reference evidence="2 3" key="1">
    <citation type="journal article" date="2018" name="Nat. Ecol. Evol.">
        <title>Pezizomycetes genomes reveal the molecular basis of ectomycorrhizal truffle lifestyle.</title>
        <authorList>
            <person name="Murat C."/>
            <person name="Payen T."/>
            <person name="Noel B."/>
            <person name="Kuo A."/>
            <person name="Morin E."/>
            <person name="Chen J."/>
            <person name="Kohler A."/>
            <person name="Krizsan K."/>
            <person name="Balestrini R."/>
            <person name="Da Silva C."/>
            <person name="Montanini B."/>
            <person name="Hainaut M."/>
            <person name="Levati E."/>
            <person name="Barry K.W."/>
            <person name="Belfiori B."/>
            <person name="Cichocki N."/>
            <person name="Clum A."/>
            <person name="Dockter R.B."/>
            <person name="Fauchery L."/>
            <person name="Guy J."/>
            <person name="Iotti M."/>
            <person name="Le Tacon F."/>
            <person name="Lindquist E.A."/>
            <person name="Lipzen A."/>
            <person name="Malagnac F."/>
            <person name="Mello A."/>
            <person name="Molinier V."/>
            <person name="Miyauchi S."/>
            <person name="Poulain J."/>
            <person name="Riccioni C."/>
            <person name="Rubini A."/>
            <person name="Sitrit Y."/>
            <person name="Splivallo R."/>
            <person name="Traeger S."/>
            <person name="Wang M."/>
            <person name="Zifcakova L."/>
            <person name="Wipf D."/>
            <person name="Zambonelli A."/>
            <person name="Paolocci F."/>
            <person name="Nowrousian M."/>
            <person name="Ottonello S."/>
            <person name="Baldrian P."/>
            <person name="Spatafora J.W."/>
            <person name="Henrissat B."/>
            <person name="Nagy L.G."/>
            <person name="Aury J.M."/>
            <person name="Wincker P."/>
            <person name="Grigoriev I.V."/>
            <person name="Bonfante P."/>
            <person name="Martin F.M."/>
        </authorList>
    </citation>
    <scope>NUCLEOTIDE SEQUENCE [LARGE SCALE GENOMIC DNA]</scope>
    <source>
        <strain evidence="2 3">120613-1</strain>
    </source>
</reference>
<evidence type="ECO:0000313" key="3">
    <source>
        <dbReference type="Proteomes" id="UP000276215"/>
    </source>
</evidence>